<evidence type="ECO:0000256" key="6">
    <source>
        <dbReference type="ARBA" id="ARBA00022801"/>
    </source>
</evidence>
<dbReference type="InterPro" id="IPR000209">
    <property type="entry name" value="Peptidase_S8/S53_dom"/>
</dbReference>
<feature type="domain" description="Fervidolysin-like N-terminal prodomain" evidence="13">
    <location>
        <begin position="39"/>
        <end position="118"/>
    </location>
</feature>
<dbReference type="PROSITE" id="PS00137">
    <property type="entry name" value="SUBTILASE_HIS"/>
    <property type="match status" value="1"/>
</dbReference>
<dbReference type="InterPro" id="IPR034084">
    <property type="entry name" value="Thermitase-like_dom"/>
</dbReference>
<dbReference type="OrthoDB" id="9798386at2"/>
<dbReference type="PRINTS" id="PR00723">
    <property type="entry name" value="SUBTILISIN"/>
</dbReference>
<feature type="domain" description="Peptidase S8/S53" evidence="12">
    <location>
        <begin position="155"/>
        <end position="383"/>
    </location>
</feature>
<evidence type="ECO:0000256" key="5">
    <source>
        <dbReference type="ARBA" id="ARBA00022670"/>
    </source>
</evidence>
<dbReference type="GO" id="GO:0004252">
    <property type="term" value="F:serine-type endopeptidase activity"/>
    <property type="evidence" value="ECO:0007669"/>
    <property type="project" value="UniProtKB-UniRule"/>
</dbReference>
<evidence type="ECO:0000256" key="1">
    <source>
        <dbReference type="ARBA" id="ARBA00001913"/>
    </source>
</evidence>
<dbReference type="InterPro" id="IPR015500">
    <property type="entry name" value="Peptidase_S8_subtilisin-rel"/>
</dbReference>
<feature type="chain" id="PRO_5014527760" evidence="11">
    <location>
        <begin position="28"/>
        <end position="404"/>
    </location>
</feature>
<dbReference type="RefSeq" id="WP_058298513.1">
    <property type="nucleotide sequence ID" value="NZ_FMAU01000002.1"/>
</dbReference>
<dbReference type="Gene3D" id="3.40.50.200">
    <property type="entry name" value="Peptidase S8/S53 domain"/>
    <property type="match status" value="1"/>
</dbReference>
<accession>A0A0V8HJC2</accession>
<dbReference type="InterPro" id="IPR050131">
    <property type="entry name" value="Peptidase_S8_subtilisin-like"/>
</dbReference>
<dbReference type="GO" id="GO:0005576">
    <property type="term" value="C:extracellular region"/>
    <property type="evidence" value="ECO:0007669"/>
    <property type="project" value="UniProtKB-SubCell"/>
</dbReference>
<keyword evidence="8" id="KW-0106">Calcium</keyword>
<dbReference type="SUPFAM" id="SSF52743">
    <property type="entry name" value="Subtilisin-like"/>
    <property type="match status" value="1"/>
</dbReference>
<evidence type="ECO:0000256" key="2">
    <source>
        <dbReference type="ARBA" id="ARBA00004613"/>
    </source>
</evidence>
<organism evidence="14 15">
    <name type="scientific">[Bacillus] enclensis</name>
    <dbReference type="NCBI Taxonomy" id="1402860"/>
    <lineage>
        <taxon>Bacteria</taxon>
        <taxon>Bacillati</taxon>
        <taxon>Bacillota</taxon>
        <taxon>Bacilli</taxon>
        <taxon>Bacillales</taxon>
        <taxon>Bacillaceae</taxon>
        <taxon>Rossellomorea</taxon>
    </lineage>
</organism>
<comment type="similarity">
    <text evidence="3 9 10">Belongs to the peptidase S8 family.</text>
</comment>
<evidence type="ECO:0000256" key="11">
    <source>
        <dbReference type="SAM" id="SignalP"/>
    </source>
</evidence>
<dbReference type="InterPro" id="IPR054399">
    <property type="entry name" value="Fervidolysin-like_N_prodom"/>
</dbReference>
<evidence type="ECO:0000313" key="15">
    <source>
        <dbReference type="Proteomes" id="UP000181997"/>
    </source>
</evidence>
<dbReference type="PROSITE" id="PS00136">
    <property type="entry name" value="SUBTILASE_ASP"/>
    <property type="match status" value="1"/>
</dbReference>
<feature type="signal peptide" evidence="11">
    <location>
        <begin position="1"/>
        <end position="27"/>
    </location>
</feature>
<evidence type="ECO:0000259" key="12">
    <source>
        <dbReference type="Pfam" id="PF00082"/>
    </source>
</evidence>
<dbReference type="CDD" id="cd07484">
    <property type="entry name" value="Peptidases_S8_Thermitase_like"/>
    <property type="match status" value="1"/>
</dbReference>
<evidence type="ECO:0000256" key="3">
    <source>
        <dbReference type="ARBA" id="ARBA00011073"/>
    </source>
</evidence>
<dbReference type="Pfam" id="PF22148">
    <property type="entry name" value="Fervidolysin_NPro-like"/>
    <property type="match status" value="1"/>
</dbReference>
<reference evidence="15" key="1">
    <citation type="submission" date="2016-08" db="EMBL/GenBank/DDBJ databases">
        <authorList>
            <person name="Varghese N."/>
            <person name="Submissions Spin"/>
        </authorList>
    </citation>
    <scope>NUCLEOTIDE SEQUENCE [LARGE SCALE GENOMIC DNA]</scope>
    <source>
        <strain evidence="15">SGD-1123</strain>
    </source>
</reference>
<dbReference type="InterPro" id="IPR023828">
    <property type="entry name" value="Peptidase_S8_Ser-AS"/>
</dbReference>
<keyword evidence="15" id="KW-1185">Reference proteome</keyword>
<dbReference type="InterPro" id="IPR036852">
    <property type="entry name" value="Peptidase_S8/S53_dom_sf"/>
</dbReference>
<keyword evidence="7 9" id="KW-0720">Serine protease</keyword>
<dbReference type="AlphaFoldDB" id="A0A0V8HJC2"/>
<evidence type="ECO:0000256" key="8">
    <source>
        <dbReference type="ARBA" id="ARBA00022837"/>
    </source>
</evidence>
<dbReference type="PANTHER" id="PTHR43806">
    <property type="entry name" value="PEPTIDASE S8"/>
    <property type="match status" value="1"/>
</dbReference>
<evidence type="ECO:0000313" key="14">
    <source>
        <dbReference type="EMBL" id="SCC08008.1"/>
    </source>
</evidence>
<dbReference type="PANTHER" id="PTHR43806:SF11">
    <property type="entry name" value="CEREVISIN-RELATED"/>
    <property type="match status" value="1"/>
</dbReference>
<feature type="active site" description="Charge relay system" evidence="9">
    <location>
        <position position="350"/>
    </location>
</feature>
<feature type="active site" description="Charge relay system" evidence="9">
    <location>
        <position position="196"/>
    </location>
</feature>
<protein>
    <submittedName>
        <fullName evidence="14">Thermitase</fullName>
    </submittedName>
</protein>
<sequence>MKFKKIAALSLAASLAIFPSFGGSAFAKDSTSLDLASKNTIVNKSLDKSEYVKGEVIVKFKDSASKSTKVNVLKSMKASEVEDKDAVESPFKVLKVGNVEAVVKALNNNPNVEYAEPNYKLAATWTPNDTYYQGYQYGPQNTYTNYAWDYTRGSSGQEIAVLDTGVDYNHPDLDGKTIRGYDFVDNDYYPMDLNGHGTHVAGTAAAETNNGTGVAGMSPNTKILAVRVLDANGSGSLADIADGIRYAADQGAEVINMSLGCDCSTPTLESAVNYAWNKGSVIVAAAGNDGVSTTFEPASYANVIAVGAVDSYDRKASFSNYGTWVDVTAPGVDIASTVPNNGYAYMSGTSMASPHVAGLAGLLASQGRSNVQIRQAIEQTADPISGTGSYFEHGRINSYDAVRY</sequence>
<proteinExistence type="inferred from homology"/>
<keyword evidence="11" id="KW-0732">Signal</keyword>
<gene>
    <name evidence="14" type="ORF">GA0061094_2337</name>
</gene>
<dbReference type="InterPro" id="IPR022398">
    <property type="entry name" value="Peptidase_S8_His-AS"/>
</dbReference>
<comment type="cofactor">
    <cofactor evidence="1">
        <name>Ca(2+)</name>
        <dbReference type="ChEBI" id="CHEBI:29108"/>
    </cofactor>
</comment>
<evidence type="ECO:0000256" key="7">
    <source>
        <dbReference type="ARBA" id="ARBA00022825"/>
    </source>
</evidence>
<name>A0A0V8HJC2_9BACI</name>
<keyword evidence="4" id="KW-0964">Secreted</keyword>
<dbReference type="PROSITE" id="PS00138">
    <property type="entry name" value="SUBTILASE_SER"/>
    <property type="match status" value="1"/>
</dbReference>
<keyword evidence="6 9" id="KW-0378">Hydrolase</keyword>
<dbReference type="GO" id="GO:0006508">
    <property type="term" value="P:proteolysis"/>
    <property type="evidence" value="ECO:0007669"/>
    <property type="project" value="UniProtKB-KW"/>
</dbReference>
<dbReference type="InterPro" id="IPR023827">
    <property type="entry name" value="Peptidase_S8_Asp-AS"/>
</dbReference>
<comment type="subcellular location">
    <subcellularLocation>
        <location evidence="2">Secreted</location>
    </subcellularLocation>
</comment>
<dbReference type="EMBL" id="FMAU01000002">
    <property type="protein sequence ID" value="SCC08008.1"/>
    <property type="molecule type" value="Genomic_DNA"/>
</dbReference>
<evidence type="ECO:0000256" key="4">
    <source>
        <dbReference type="ARBA" id="ARBA00022525"/>
    </source>
</evidence>
<keyword evidence="5 9" id="KW-0645">Protease</keyword>
<dbReference type="PROSITE" id="PS51892">
    <property type="entry name" value="SUBTILASE"/>
    <property type="match status" value="1"/>
</dbReference>
<feature type="active site" description="Charge relay system" evidence="9">
    <location>
        <position position="163"/>
    </location>
</feature>
<dbReference type="Pfam" id="PF00082">
    <property type="entry name" value="Peptidase_S8"/>
    <property type="match status" value="1"/>
</dbReference>
<evidence type="ECO:0000259" key="13">
    <source>
        <dbReference type="Pfam" id="PF22148"/>
    </source>
</evidence>
<evidence type="ECO:0000256" key="10">
    <source>
        <dbReference type="RuleBase" id="RU003355"/>
    </source>
</evidence>
<evidence type="ECO:0000256" key="9">
    <source>
        <dbReference type="PROSITE-ProRule" id="PRU01240"/>
    </source>
</evidence>
<dbReference type="Proteomes" id="UP000181997">
    <property type="component" value="Unassembled WGS sequence"/>
</dbReference>